<evidence type="ECO:0000256" key="5">
    <source>
        <dbReference type="SAM" id="SignalP"/>
    </source>
</evidence>
<evidence type="ECO:0000259" key="6">
    <source>
        <dbReference type="Pfam" id="PF01625"/>
    </source>
</evidence>
<dbReference type="InterPro" id="IPR002569">
    <property type="entry name" value="Met_Sox_Rdtase_MsrA_dom"/>
</dbReference>
<name>A0ABS8PP19_9BACT</name>
<dbReference type="Proteomes" id="UP001199816">
    <property type="component" value="Unassembled WGS sequence"/>
</dbReference>
<evidence type="ECO:0000256" key="3">
    <source>
        <dbReference type="ARBA" id="ARBA00048782"/>
    </source>
</evidence>
<feature type="active site" evidence="4">
    <location>
        <position position="69"/>
    </location>
</feature>
<keyword evidence="5" id="KW-0732">Signal</keyword>
<proteinExistence type="inferred from homology"/>
<dbReference type="EC" id="1.8.4.11" evidence="4"/>
<dbReference type="GO" id="GO:0008113">
    <property type="term" value="F:peptide-methionine (S)-S-oxide reductase activity"/>
    <property type="evidence" value="ECO:0007669"/>
    <property type="project" value="UniProtKB-EC"/>
</dbReference>
<dbReference type="Pfam" id="PF01625">
    <property type="entry name" value="PMSR"/>
    <property type="match status" value="1"/>
</dbReference>
<dbReference type="Gene3D" id="3.30.1060.10">
    <property type="entry name" value="Peptide methionine sulphoxide reductase MsrA"/>
    <property type="match status" value="1"/>
</dbReference>
<evidence type="ECO:0000313" key="7">
    <source>
        <dbReference type="EMBL" id="MCD2422494.1"/>
    </source>
</evidence>
<keyword evidence="8" id="KW-1185">Reference proteome</keyword>
<evidence type="ECO:0000313" key="8">
    <source>
        <dbReference type="Proteomes" id="UP001199816"/>
    </source>
</evidence>
<evidence type="ECO:0000256" key="1">
    <source>
        <dbReference type="ARBA" id="ARBA00023002"/>
    </source>
</evidence>
<comment type="caution">
    <text evidence="7">The sequence shown here is derived from an EMBL/GenBank/DDBJ whole genome shotgun (WGS) entry which is preliminary data.</text>
</comment>
<gene>
    <name evidence="4 7" type="primary">msrA</name>
    <name evidence="7" type="ORF">LQ567_06945</name>
</gene>
<accession>A0ABS8PP19</accession>
<reference evidence="7 8" key="1">
    <citation type="submission" date="2021-11" db="EMBL/GenBank/DDBJ databases">
        <title>Genomic of Niabella pedocola.</title>
        <authorList>
            <person name="Wu T."/>
        </authorList>
    </citation>
    <scope>NUCLEOTIDE SEQUENCE [LARGE SCALE GENOMIC DNA]</scope>
    <source>
        <strain evidence="7 8">JCM 31011</strain>
    </source>
</reference>
<dbReference type="EMBL" id="JAJNEC010000004">
    <property type="protein sequence ID" value="MCD2422494.1"/>
    <property type="molecule type" value="Genomic_DNA"/>
</dbReference>
<dbReference type="PANTHER" id="PTHR43774">
    <property type="entry name" value="PEPTIDE METHIONINE SULFOXIDE REDUCTASE"/>
    <property type="match status" value="1"/>
</dbReference>
<keyword evidence="1 4" id="KW-0560">Oxidoreductase</keyword>
<feature type="chain" id="PRO_5046308986" description="Peptide methionine sulfoxide reductase MsrA" evidence="5">
    <location>
        <begin position="29"/>
        <end position="235"/>
    </location>
</feature>
<comment type="function">
    <text evidence="4">Has an important function as a repair enzyme for proteins that have been inactivated by oxidation. Catalyzes the reversible oxidation-reduction of methionine sulfoxide in proteins to methionine.</text>
</comment>
<comment type="similarity">
    <text evidence="4">Belongs to the MsrA Met sulfoxide reductase family.</text>
</comment>
<evidence type="ECO:0000256" key="4">
    <source>
        <dbReference type="HAMAP-Rule" id="MF_01401"/>
    </source>
</evidence>
<evidence type="ECO:0000256" key="2">
    <source>
        <dbReference type="ARBA" id="ARBA00047806"/>
    </source>
</evidence>
<dbReference type="InterPro" id="IPR036509">
    <property type="entry name" value="Met_Sox_Rdtase_MsrA_sf"/>
</dbReference>
<comment type="catalytic activity">
    <reaction evidence="2 4">
        <text>L-methionyl-[protein] + [thioredoxin]-disulfide + H2O = L-methionyl-(S)-S-oxide-[protein] + [thioredoxin]-dithiol</text>
        <dbReference type="Rhea" id="RHEA:14217"/>
        <dbReference type="Rhea" id="RHEA-COMP:10698"/>
        <dbReference type="Rhea" id="RHEA-COMP:10700"/>
        <dbReference type="Rhea" id="RHEA-COMP:12313"/>
        <dbReference type="Rhea" id="RHEA-COMP:12315"/>
        <dbReference type="ChEBI" id="CHEBI:15377"/>
        <dbReference type="ChEBI" id="CHEBI:16044"/>
        <dbReference type="ChEBI" id="CHEBI:29950"/>
        <dbReference type="ChEBI" id="CHEBI:44120"/>
        <dbReference type="ChEBI" id="CHEBI:50058"/>
        <dbReference type="EC" id="1.8.4.11"/>
    </reaction>
</comment>
<comment type="catalytic activity">
    <reaction evidence="3 4">
        <text>[thioredoxin]-disulfide + L-methionine + H2O = L-methionine (S)-S-oxide + [thioredoxin]-dithiol</text>
        <dbReference type="Rhea" id="RHEA:19993"/>
        <dbReference type="Rhea" id="RHEA-COMP:10698"/>
        <dbReference type="Rhea" id="RHEA-COMP:10700"/>
        <dbReference type="ChEBI" id="CHEBI:15377"/>
        <dbReference type="ChEBI" id="CHEBI:29950"/>
        <dbReference type="ChEBI" id="CHEBI:50058"/>
        <dbReference type="ChEBI" id="CHEBI:57844"/>
        <dbReference type="ChEBI" id="CHEBI:58772"/>
        <dbReference type="EC" id="1.8.4.11"/>
    </reaction>
</comment>
<dbReference type="PANTHER" id="PTHR43774:SF1">
    <property type="entry name" value="PEPTIDE METHIONINE SULFOXIDE REDUCTASE MSRA 2"/>
    <property type="match status" value="1"/>
</dbReference>
<dbReference type="RefSeq" id="WP_231003541.1">
    <property type="nucleotide sequence ID" value="NZ_JAJNEC010000004.1"/>
</dbReference>
<organism evidence="7 8">
    <name type="scientific">Niabella pedocola</name>
    <dbReference type="NCBI Taxonomy" id="1752077"/>
    <lineage>
        <taxon>Bacteria</taxon>
        <taxon>Pseudomonadati</taxon>
        <taxon>Bacteroidota</taxon>
        <taxon>Chitinophagia</taxon>
        <taxon>Chitinophagales</taxon>
        <taxon>Chitinophagaceae</taxon>
        <taxon>Niabella</taxon>
    </lineage>
</organism>
<dbReference type="HAMAP" id="MF_01401">
    <property type="entry name" value="MsrA"/>
    <property type="match status" value="1"/>
</dbReference>
<protein>
    <recommendedName>
        <fullName evidence="4">Peptide methionine sulfoxide reductase MsrA</fullName>
        <shortName evidence="4">Protein-methionine-S-oxide reductase</shortName>
        <ecNumber evidence="4">1.8.4.11</ecNumber>
    </recommendedName>
    <alternativeName>
        <fullName evidence="4">Peptide-methionine (S)-S-oxide reductase</fullName>
        <shortName evidence="4">Peptide Met(O) reductase</shortName>
    </alternativeName>
</protein>
<feature type="domain" description="Peptide methionine sulphoxide reductase MsrA" evidence="6">
    <location>
        <begin position="62"/>
        <end position="214"/>
    </location>
</feature>
<dbReference type="SUPFAM" id="SSF55068">
    <property type="entry name" value="Peptide methionine sulfoxide reductase"/>
    <property type="match status" value="1"/>
</dbReference>
<sequence length="235" mass="26326">MKMQISSILNKAVFSCMLLLLLTQSSCGQQGVPVQHSKTFQEMTGRKGITPGNKTETVPRDTATFAAGCFWCVEEQFRQLDGVLEVVSGYTGGHTVNPGYRSVSGGTTGHAEACNIIYDPRRISYDALLAAFFVAHDPTTLNRQGNDAGTQYRSAVFYHNEIQRTLAAYYIKRLNEEHVYPGAIVTAVEPFSVFYMAEAAHQDYYANNPEVPYCRMVIKPKRDKFREVFKAQLKQ</sequence>
<feature type="signal peptide" evidence="5">
    <location>
        <begin position="1"/>
        <end position="28"/>
    </location>
</feature>
<dbReference type="NCBIfam" id="TIGR00401">
    <property type="entry name" value="msrA"/>
    <property type="match status" value="1"/>
</dbReference>